<sequence>MWKRIGDPVLHIQLRDWADIIAIAPLDANTMAKIANGYCDNLLTCILRAWDMRRPRIICPAMNTHMWHHPHTEMQLKALQSQLGFSMVDPISKKLACGDTGIGAMAEPETIARAIIEELEKKRDI</sequence>
<dbReference type="Proteomes" id="UP001145114">
    <property type="component" value="Unassembled WGS sequence"/>
</dbReference>
<reference evidence="1" key="1">
    <citation type="submission" date="2022-06" db="EMBL/GenBank/DDBJ databases">
        <title>Phylogenomic reconstructions and comparative analyses of Kickxellomycotina fungi.</title>
        <authorList>
            <person name="Reynolds N.K."/>
            <person name="Stajich J.E."/>
            <person name="Barry K."/>
            <person name="Grigoriev I.V."/>
            <person name="Crous P."/>
            <person name="Smith M.E."/>
        </authorList>
    </citation>
    <scope>NUCLEOTIDE SEQUENCE</scope>
    <source>
        <strain evidence="1">RSA 2271</strain>
    </source>
</reference>
<accession>A0ACC1H939</accession>
<protein>
    <submittedName>
        <fullName evidence="1">Uncharacterized protein</fullName>
    </submittedName>
</protein>
<proteinExistence type="predicted"/>
<comment type="caution">
    <text evidence="1">The sequence shown here is derived from an EMBL/GenBank/DDBJ whole genome shotgun (WGS) entry which is preliminary data.</text>
</comment>
<evidence type="ECO:0000313" key="2">
    <source>
        <dbReference type="Proteomes" id="UP001145114"/>
    </source>
</evidence>
<name>A0ACC1H939_9FUNG</name>
<evidence type="ECO:0000313" key="1">
    <source>
        <dbReference type="EMBL" id="KAJ1672892.1"/>
    </source>
</evidence>
<keyword evidence="2" id="KW-1185">Reference proteome</keyword>
<dbReference type="EMBL" id="JAMZIH010007673">
    <property type="protein sequence ID" value="KAJ1672892.1"/>
    <property type="molecule type" value="Genomic_DNA"/>
</dbReference>
<organism evidence="1 2">
    <name type="scientific">Spiromyces aspiralis</name>
    <dbReference type="NCBI Taxonomy" id="68401"/>
    <lineage>
        <taxon>Eukaryota</taxon>
        <taxon>Fungi</taxon>
        <taxon>Fungi incertae sedis</taxon>
        <taxon>Zoopagomycota</taxon>
        <taxon>Kickxellomycotina</taxon>
        <taxon>Kickxellomycetes</taxon>
        <taxon>Kickxellales</taxon>
        <taxon>Kickxellaceae</taxon>
        <taxon>Spiromyces</taxon>
    </lineage>
</organism>
<gene>
    <name evidence="1" type="ORF">EV182_006281</name>
</gene>